<evidence type="ECO:0000313" key="1">
    <source>
        <dbReference type="EMBL" id="PKI58117.1"/>
    </source>
</evidence>
<accession>A0A2I0JP86</accession>
<sequence>MGVTRSGLVYENLETANKGKAPAATLGIALEATPIPQKKVMEEEAEALMMIIKASEYKVVEQMGKSPTHISLLALLLGSEPHREALLKVLTVVYGPECRLSSRLACALLDRAARDHPPSVGRVMGRCEKEAPLIILRPEG</sequence>
<evidence type="ECO:0000313" key="2">
    <source>
        <dbReference type="Proteomes" id="UP000233551"/>
    </source>
</evidence>
<protein>
    <submittedName>
        <fullName evidence="1">Uncharacterized protein</fullName>
    </submittedName>
</protein>
<dbReference type="EMBL" id="PGOL01001441">
    <property type="protein sequence ID" value="PKI58117.1"/>
    <property type="molecule type" value="Genomic_DNA"/>
</dbReference>
<proteinExistence type="predicted"/>
<organism evidence="1 2">
    <name type="scientific">Punica granatum</name>
    <name type="common">Pomegranate</name>
    <dbReference type="NCBI Taxonomy" id="22663"/>
    <lineage>
        <taxon>Eukaryota</taxon>
        <taxon>Viridiplantae</taxon>
        <taxon>Streptophyta</taxon>
        <taxon>Embryophyta</taxon>
        <taxon>Tracheophyta</taxon>
        <taxon>Spermatophyta</taxon>
        <taxon>Magnoliopsida</taxon>
        <taxon>eudicotyledons</taxon>
        <taxon>Gunneridae</taxon>
        <taxon>Pentapetalae</taxon>
        <taxon>rosids</taxon>
        <taxon>malvids</taxon>
        <taxon>Myrtales</taxon>
        <taxon>Lythraceae</taxon>
        <taxon>Punica</taxon>
    </lineage>
</organism>
<keyword evidence="2" id="KW-1185">Reference proteome</keyword>
<gene>
    <name evidence="1" type="ORF">CRG98_021496</name>
</gene>
<reference evidence="1 2" key="1">
    <citation type="submission" date="2017-11" db="EMBL/GenBank/DDBJ databases">
        <title>De-novo sequencing of pomegranate (Punica granatum L.) genome.</title>
        <authorList>
            <person name="Akparov Z."/>
            <person name="Amiraslanov A."/>
            <person name="Hajiyeva S."/>
            <person name="Abbasov M."/>
            <person name="Kaur K."/>
            <person name="Hamwieh A."/>
            <person name="Solovyev V."/>
            <person name="Salamov A."/>
            <person name="Braich B."/>
            <person name="Kosarev P."/>
            <person name="Mahmoud A."/>
            <person name="Hajiyev E."/>
            <person name="Babayeva S."/>
            <person name="Izzatullayeva V."/>
            <person name="Mammadov A."/>
            <person name="Mammadov A."/>
            <person name="Sharifova S."/>
            <person name="Ojaghi J."/>
            <person name="Eynullazada K."/>
            <person name="Bayramov B."/>
            <person name="Abdulazimova A."/>
            <person name="Shahmuradov I."/>
        </authorList>
    </citation>
    <scope>NUCLEOTIDE SEQUENCE [LARGE SCALE GENOMIC DNA]</scope>
    <source>
        <strain evidence="2">cv. AG2017</strain>
        <tissue evidence="1">Leaf</tissue>
    </source>
</reference>
<comment type="caution">
    <text evidence="1">The sequence shown here is derived from an EMBL/GenBank/DDBJ whole genome shotgun (WGS) entry which is preliminary data.</text>
</comment>
<dbReference type="PANTHER" id="PTHR32108">
    <property type="entry name" value="DNA-DIRECTED RNA POLYMERASE SUBUNIT ALPHA"/>
    <property type="match status" value="1"/>
</dbReference>
<dbReference type="PANTHER" id="PTHR32108:SF9">
    <property type="entry name" value="REVERSE TRANSCRIPTASE RNASE H-LIKE DOMAIN-CONTAINING PROTEIN"/>
    <property type="match status" value="1"/>
</dbReference>
<dbReference type="Proteomes" id="UP000233551">
    <property type="component" value="Unassembled WGS sequence"/>
</dbReference>
<name>A0A2I0JP86_PUNGR</name>
<dbReference type="AlphaFoldDB" id="A0A2I0JP86"/>